<evidence type="ECO:0008006" key="5">
    <source>
        <dbReference type="Google" id="ProtNLM"/>
    </source>
</evidence>
<sequence>MSYPPQPGQPGHSGGQYPNANPGQWGPSGGAYPGAGGPPQFGQTWPTPGQQSPGAYPGMPGGMPPKRKTGLIVGIALAAVVVVGGGITAAVLLTGGKGDTQQAAPPSTEAGQPAPGSTAASSPRSTSPSSGSGSKAFGQPTPEALQQKIIDMYTTHNAQKMSEILCSTPSPEMIQQVQQTLDTFPPDGTYSPAKPPEIDAPNAKGTLTIHVEGNGKSGETSVPIMRVGVNWCAED</sequence>
<name>A0A9W6QU74_9PSEU</name>
<organism evidence="3 4">
    <name type="scientific">Amycolatopsis taiwanensis</name>
    <dbReference type="NCBI Taxonomy" id="342230"/>
    <lineage>
        <taxon>Bacteria</taxon>
        <taxon>Bacillati</taxon>
        <taxon>Actinomycetota</taxon>
        <taxon>Actinomycetes</taxon>
        <taxon>Pseudonocardiales</taxon>
        <taxon>Pseudonocardiaceae</taxon>
        <taxon>Amycolatopsis</taxon>
    </lineage>
</organism>
<comment type="caution">
    <text evidence="3">The sequence shown here is derived from an EMBL/GenBank/DDBJ whole genome shotgun (WGS) entry which is preliminary data.</text>
</comment>
<keyword evidence="4" id="KW-1185">Reference proteome</keyword>
<evidence type="ECO:0000313" key="4">
    <source>
        <dbReference type="Proteomes" id="UP001165136"/>
    </source>
</evidence>
<proteinExistence type="predicted"/>
<keyword evidence="2" id="KW-0472">Membrane</keyword>
<keyword evidence="2" id="KW-0812">Transmembrane</keyword>
<protein>
    <recommendedName>
        <fullName evidence="5">DUF4878 domain-containing protein</fullName>
    </recommendedName>
</protein>
<feature type="transmembrane region" description="Helical" evidence="2">
    <location>
        <begin position="71"/>
        <end position="93"/>
    </location>
</feature>
<feature type="region of interest" description="Disordered" evidence="1">
    <location>
        <begin position="98"/>
        <end position="140"/>
    </location>
</feature>
<gene>
    <name evidence="3" type="ORF">Atai01_08980</name>
</gene>
<dbReference type="AlphaFoldDB" id="A0A9W6QU74"/>
<reference evidence="3" key="1">
    <citation type="submission" date="2023-03" db="EMBL/GenBank/DDBJ databases">
        <title>Amycolatopsis taiwanensis NBRC 103393.</title>
        <authorList>
            <person name="Ichikawa N."/>
            <person name="Sato H."/>
            <person name="Tonouchi N."/>
        </authorList>
    </citation>
    <scope>NUCLEOTIDE SEQUENCE</scope>
    <source>
        <strain evidence="3">NBRC 103393</strain>
    </source>
</reference>
<evidence type="ECO:0000256" key="1">
    <source>
        <dbReference type="SAM" id="MobiDB-lite"/>
    </source>
</evidence>
<feature type="region of interest" description="Disordered" evidence="1">
    <location>
        <begin position="1"/>
        <end position="63"/>
    </location>
</feature>
<keyword evidence="2" id="KW-1133">Transmembrane helix</keyword>
<feature type="compositionally biased region" description="Low complexity" evidence="1">
    <location>
        <begin position="110"/>
        <end position="134"/>
    </location>
</feature>
<evidence type="ECO:0000313" key="3">
    <source>
        <dbReference type="EMBL" id="GLY64279.1"/>
    </source>
</evidence>
<evidence type="ECO:0000256" key="2">
    <source>
        <dbReference type="SAM" id="Phobius"/>
    </source>
</evidence>
<feature type="compositionally biased region" description="Polar residues" evidence="1">
    <location>
        <begin position="41"/>
        <end position="52"/>
    </location>
</feature>
<dbReference type="Proteomes" id="UP001165136">
    <property type="component" value="Unassembled WGS sequence"/>
</dbReference>
<accession>A0A9W6QU74</accession>
<dbReference type="EMBL" id="BSTI01000002">
    <property type="protein sequence ID" value="GLY64279.1"/>
    <property type="molecule type" value="Genomic_DNA"/>
</dbReference>
<feature type="compositionally biased region" description="Gly residues" evidence="1">
    <location>
        <begin position="26"/>
        <end position="39"/>
    </location>
</feature>